<reference evidence="3 4" key="1">
    <citation type="submission" date="2018-12" db="EMBL/GenBank/DDBJ databases">
        <title>Genome sequence from the cellulolytic species, Caldicellulosiruptor changbaiensis.</title>
        <authorList>
            <person name="Blumer-Schuette S.E."/>
            <person name="Mendoza C."/>
        </authorList>
    </citation>
    <scope>NUCLEOTIDE SEQUENCE [LARGE SCALE GENOMIC DNA]</scope>
    <source>
        <strain evidence="3 4">CBS-Z</strain>
    </source>
</reference>
<gene>
    <name evidence="3" type="ORF">ELD05_05995</name>
</gene>
<dbReference type="InterPro" id="IPR038078">
    <property type="entry name" value="PhoU-like_sf"/>
</dbReference>
<keyword evidence="2" id="KW-0175">Coiled coil</keyword>
<dbReference type="AlphaFoldDB" id="A0A3T0D562"/>
<accession>A0A3T0D562</accession>
<proteinExistence type="inferred from homology"/>
<protein>
    <submittedName>
        <fullName evidence="3">DUF47 domain-containing protein</fullName>
    </submittedName>
</protein>
<keyword evidence="4" id="KW-1185">Reference proteome</keyword>
<dbReference type="Gene3D" id="1.20.58.220">
    <property type="entry name" value="Phosphate transport system protein phou homolog 2, domain 2"/>
    <property type="match status" value="1"/>
</dbReference>
<dbReference type="PANTHER" id="PTHR37298">
    <property type="entry name" value="UPF0111 PROTEIN YKAA"/>
    <property type="match status" value="1"/>
</dbReference>
<dbReference type="RefSeq" id="WP_127351713.1">
    <property type="nucleotide sequence ID" value="NZ_CP034791.1"/>
</dbReference>
<name>A0A3T0D562_9FIRM</name>
<dbReference type="Pfam" id="PF01865">
    <property type="entry name" value="PhoU_div"/>
    <property type="match status" value="1"/>
</dbReference>
<sequence length="208" mass="23997">MWSIIPKENQFFVLLNNAIENAYQSAVMLNQLINNLSNMSKYLAELEKAENRGDDITHQVIELLNRTFITPLDREDLFAIIKEIDNIVDALETVAHRFEIYNVNQIKPEAKILSEMIINCTKELKSVVENLKDLKNTKSIKEKIIEVNRIEDEGDIVYRNAIKKLFSENRDKPIEVIIWKEIFGFLEDTLDACEDVANVIEGVVTKNA</sequence>
<evidence type="ECO:0000313" key="3">
    <source>
        <dbReference type="EMBL" id="AZT90225.1"/>
    </source>
</evidence>
<dbReference type="InterPro" id="IPR018445">
    <property type="entry name" value="Put_Phosphate_transp_reg"/>
</dbReference>
<evidence type="ECO:0000313" key="4">
    <source>
        <dbReference type="Proteomes" id="UP000282930"/>
    </source>
</evidence>
<feature type="coiled-coil region" evidence="2">
    <location>
        <begin position="29"/>
        <end position="66"/>
    </location>
</feature>
<dbReference type="PANTHER" id="PTHR37298:SF1">
    <property type="entry name" value="UPF0111 PROTEIN YKAA"/>
    <property type="match status" value="1"/>
</dbReference>
<comment type="similarity">
    <text evidence="1">Belongs to the UPF0111 family.</text>
</comment>
<dbReference type="SUPFAM" id="SSF109755">
    <property type="entry name" value="PhoU-like"/>
    <property type="match status" value="1"/>
</dbReference>
<dbReference type="EMBL" id="CP034791">
    <property type="protein sequence ID" value="AZT90225.1"/>
    <property type="molecule type" value="Genomic_DNA"/>
</dbReference>
<evidence type="ECO:0000256" key="2">
    <source>
        <dbReference type="SAM" id="Coils"/>
    </source>
</evidence>
<evidence type="ECO:0000256" key="1">
    <source>
        <dbReference type="ARBA" id="ARBA00008591"/>
    </source>
</evidence>
<organism evidence="3 4">
    <name type="scientific">Caldicellulosiruptor changbaiensis</name>
    <dbReference type="NCBI Taxonomy" id="1222016"/>
    <lineage>
        <taxon>Bacteria</taxon>
        <taxon>Bacillati</taxon>
        <taxon>Bacillota</taxon>
        <taxon>Bacillota incertae sedis</taxon>
        <taxon>Caldicellulosiruptorales</taxon>
        <taxon>Caldicellulosiruptoraceae</taxon>
        <taxon>Caldicellulosiruptor</taxon>
    </lineage>
</organism>
<dbReference type="KEGG" id="ccha:ELD05_05995"/>
<dbReference type="InterPro" id="IPR052912">
    <property type="entry name" value="UPF0111_domain"/>
</dbReference>
<dbReference type="Proteomes" id="UP000282930">
    <property type="component" value="Chromosome"/>
</dbReference>